<evidence type="ECO:0000256" key="2">
    <source>
        <dbReference type="ARBA" id="ARBA00023002"/>
    </source>
</evidence>
<dbReference type="GO" id="GO:0016491">
    <property type="term" value="F:oxidoreductase activity"/>
    <property type="evidence" value="ECO:0007669"/>
    <property type="project" value="UniProtKB-KW"/>
</dbReference>
<dbReference type="InterPro" id="IPR002347">
    <property type="entry name" value="SDR_fam"/>
</dbReference>
<dbReference type="PANTHER" id="PTHR24320">
    <property type="entry name" value="RETINOL DEHYDROGENASE"/>
    <property type="match status" value="1"/>
</dbReference>
<dbReference type="PRINTS" id="PR00081">
    <property type="entry name" value="GDHRDH"/>
</dbReference>
<comment type="similarity">
    <text evidence="1">Belongs to the short-chain dehydrogenases/reductases (SDR) family.</text>
</comment>
<dbReference type="Proteomes" id="UP000650582">
    <property type="component" value="Unassembled WGS sequence"/>
</dbReference>
<keyword evidence="3" id="KW-0472">Membrane</keyword>
<dbReference type="EMBL" id="JACYCC010000040">
    <property type="protein sequence ID" value="KAF8677679.1"/>
    <property type="molecule type" value="Genomic_DNA"/>
</dbReference>
<dbReference type="Gene3D" id="3.40.50.720">
    <property type="entry name" value="NAD(P)-binding Rossmann-like Domain"/>
    <property type="match status" value="1"/>
</dbReference>
<evidence type="ECO:0000313" key="4">
    <source>
        <dbReference type="EMBL" id="KAF8677679.1"/>
    </source>
</evidence>
<evidence type="ECO:0000313" key="5">
    <source>
        <dbReference type="Proteomes" id="UP000650582"/>
    </source>
</evidence>
<feature type="transmembrane region" description="Helical" evidence="3">
    <location>
        <begin position="201"/>
        <end position="223"/>
    </location>
</feature>
<evidence type="ECO:0000256" key="1">
    <source>
        <dbReference type="ARBA" id="ARBA00006484"/>
    </source>
</evidence>
<keyword evidence="3" id="KW-1133">Transmembrane helix</keyword>
<feature type="transmembrane region" description="Helical" evidence="3">
    <location>
        <begin position="98"/>
        <end position="122"/>
    </location>
</feature>
<dbReference type="PRINTS" id="PR00080">
    <property type="entry name" value="SDRFAMILY"/>
</dbReference>
<feature type="transmembrane region" description="Helical" evidence="3">
    <location>
        <begin position="155"/>
        <end position="181"/>
    </location>
</feature>
<dbReference type="PANTHER" id="PTHR24320:SF152">
    <property type="entry name" value="SHORT-CHAIN DEHYDROGENASE_REDUCTASE FAMILY PROTEIN"/>
    <property type="match status" value="1"/>
</dbReference>
<evidence type="ECO:0000256" key="3">
    <source>
        <dbReference type="SAM" id="Phobius"/>
    </source>
</evidence>
<sequence>MTPHDSSKKKHRFPAKYKERLRLFEDLVCLKHEPWSLEASFSDRGDPFARANNPGSSLKTMRQKQQEEWDRLNIAMSVITATSAAALAIEATNGRTHIYWLVTAFYSIAFGLSLEGVILITYMTIAAGGSSDEGITRLARGILVSEKHPAVRPTAFVMALPAIMTTYSSFSLLLGLVTMVVSGPGEGVDTMSVMYSRATMIPVGLGFFFLCIAIVLCEIGYWIETLGRKKYRNNLPKGTDGCVEPGVQMAAHSKDCCPDRIAAESASRRELLEKVRLFKSNDRDKVRIFHVTVVWAPVDRRGSHHGGASVGHAAPLSVSSNSCGNLDVSAALNNSMDRDITDDGIPWGDVTCALLLPRFFSAPHRIDMPYPQDTHSEFVGSLLSSFSFARTNFDYLLIPFSPLLTLTHLPDLHGHVAIVTGANSGVGFETARSLAGMGARVILACRSESKGKVAQMEIVESTGNKEIEVEVLDLASFSSIKQFLGRWESRQTKHVDILVNNAGCMTNAASVTEDGFEYMYQTNHLGHVLLTLSLLNHGRLSSHGRIINVSSCSSYASDELDAHNADSRDIIRKYTPNTGCPLSFGDVMTLYARSKASQVVWTMALQRHLAEREGWKNISVHTCHPGTVKSSIWTQPDGIGSMAGRLADIFRMVGNTFGIPNEQGAVNSVWLATDPEPARPDMRGLYWDRLRWKWVRPWILDPKRQSELWDKWCEDVSVTLC</sequence>
<protein>
    <submittedName>
        <fullName evidence="4">Enoyl-(Acyl carrier protein) reductase</fullName>
    </submittedName>
</protein>
<keyword evidence="3" id="KW-0812">Transmembrane</keyword>
<gene>
    <name evidence="4" type="ORF">RHS04_06159</name>
</gene>
<comment type="caution">
    <text evidence="4">The sequence shown here is derived from an EMBL/GenBank/DDBJ whole genome shotgun (WGS) entry which is preliminary data.</text>
</comment>
<organism evidence="4 5">
    <name type="scientific">Rhizoctonia solani</name>
    <dbReference type="NCBI Taxonomy" id="456999"/>
    <lineage>
        <taxon>Eukaryota</taxon>
        <taxon>Fungi</taxon>
        <taxon>Dikarya</taxon>
        <taxon>Basidiomycota</taxon>
        <taxon>Agaricomycotina</taxon>
        <taxon>Agaricomycetes</taxon>
        <taxon>Cantharellales</taxon>
        <taxon>Ceratobasidiaceae</taxon>
        <taxon>Rhizoctonia</taxon>
    </lineage>
</organism>
<accession>A0A8H7LGJ5</accession>
<keyword evidence="2" id="KW-0560">Oxidoreductase</keyword>
<dbReference type="AlphaFoldDB" id="A0A8H7LGJ5"/>
<name>A0A8H7LGJ5_9AGAM</name>
<dbReference type="SUPFAM" id="SSF51735">
    <property type="entry name" value="NAD(P)-binding Rossmann-fold domains"/>
    <property type="match status" value="1"/>
</dbReference>
<proteinExistence type="inferred from homology"/>
<reference evidence="4" key="1">
    <citation type="submission" date="2020-09" db="EMBL/GenBank/DDBJ databases">
        <title>Comparative genome analyses of four rice-infecting Rhizoctonia solani isolates reveal extensive enrichment of homogalacturonan modification genes.</title>
        <authorList>
            <person name="Lee D.-Y."/>
            <person name="Jeon J."/>
            <person name="Kim K.-T."/>
            <person name="Cheong K."/>
            <person name="Song H."/>
            <person name="Choi G."/>
            <person name="Ko J."/>
            <person name="Opiyo S.O."/>
            <person name="Zuo S."/>
            <person name="Madhav S."/>
            <person name="Lee Y.-H."/>
            <person name="Wang G.-L."/>
        </authorList>
    </citation>
    <scope>NUCLEOTIDE SEQUENCE</scope>
    <source>
        <strain evidence="4">AG1-IA YN-7</strain>
    </source>
</reference>
<dbReference type="Pfam" id="PF00106">
    <property type="entry name" value="adh_short"/>
    <property type="match status" value="1"/>
</dbReference>
<dbReference type="InterPro" id="IPR036291">
    <property type="entry name" value="NAD(P)-bd_dom_sf"/>
</dbReference>